<evidence type="ECO:0000256" key="4">
    <source>
        <dbReference type="ARBA" id="ARBA00023172"/>
    </source>
</evidence>
<organism evidence="6 7">
    <name type="scientific">Stakelama pacifica</name>
    <dbReference type="NCBI Taxonomy" id="517720"/>
    <lineage>
        <taxon>Bacteria</taxon>
        <taxon>Pseudomonadati</taxon>
        <taxon>Pseudomonadota</taxon>
        <taxon>Alphaproteobacteria</taxon>
        <taxon>Sphingomonadales</taxon>
        <taxon>Sphingomonadaceae</taxon>
        <taxon>Stakelama</taxon>
    </lineage>
</organism>
<name>A0A4V3BU24_9SPHN</name>
<dbReference type="Gene3D" id="1.10.150.130">
    <property type="match status" value="1"/>
</dbReference>
<accession>A0A4V3BU24</accession>
<dbReference type="InterPro" id="IPR038488">
    <property type="entry name" value="Integrase_DNA-bd_sf"/>
</dbReference>
<dbReference type="Proteomes" id="UP000295493">
    <property type="component" value="Unassembled WGS sequence"/>
</dbReference>
<keyword evidence="3" id="KW-0238">DNA-binding</keyword>
<dbReference type="EMBL" id="SNWD01000002">
    <property type="protein sequence ID" value="TDN85358.1"/>
    <property type="molecule type" value="Genomic_DNA"/>
</dbReference>
<keyword evidence="4" id="KW-0233">DNA recombination</keyword>
<dbReference type="GO" id="GO:0015074">
    <property type="term" value="P:DNA integration"/>
    <property type="evidence" value="ECO:0007669"/>
    <property type="project" value="UniProtKB-KW"/>
</dbReference>
<dbReference type="SUPFAM" id="SSF56349">
    <property type="entry name" value="DNA breaking-rejoining enzymes"/>
    <property type="match status" value="1"/>
</dbReference>
<dbReference type="PANTHER" id="PTHR30629">
    <property type="entry name" value="PROPHAGE INTEGRASE"/>
    <property type="match status" value="1"/>
</dbReference>
<dbReference type="GO" id="GO:0006310">
    <property type="term" value="P:DNA recombination"/>
    <property type="evidence" value="ECO:0007669"/>
    <property type="project" value="UniProtKB-KW"/>
</dbReference>
<dbReference type="InterPro" id="IPR025166">
    <property type="entry name" value="Integrase_DNA_bind_dom"/>
</dbReference>
<dbReference type="InterPro" id="IPR002104">
    <property type="entry name" value="Integrase_catalytic"/>
</dbReference>
<dbReference type="Gene3D" id="3.30.160.390">
    <property type="entry name" value="Integrase, DNA-binding domain"/>
    <property type="match status" value="1"/>
</dbReference>
<feature type="domain" description="Tyr recombinase" evidence="5">
    <location>
        <begin position="208"/>
        <end position="382"/>
    </location>
</feature>
<keyword evidence="7" id="KW-1185">Reference proteome</keyword>
<sequence>MHARGKLHVRQIAGLTKPGVYSDGGGLYLRVRRTGSRSWLFICMINGKRREMGLGSLLDVSLGQARAKALEARQLFLEGRDPIEERRESKSIAATTTVLFGPFTEALIDDIESGFRNEKHRKQWRSTLRTHAARLFSKPVDEIQTEDVVEVLRPIWLELPETASRVRGRIERVLDAAKAKGHRSGENPARWRGHLDLLLPRRPKVSVEHHAALPFIELAAFMGELRRRPAIAARALEFTILTAARSGEVLDATWGEVDLRAAIWTVPGERMKAGREHQVPLSEVALSLLNCLAKESRSASDRIFTNTDGHKLSNMAMSMVLRRMKCRNVTVHGFRSTFRDWAGERTDFPREVVEMALAHAIESKTERAYRRGRALEKRRLLMEDWASYCAQLRRG</sequence>
<dbReference type="Pfam" id="PF00589">
    <property type="entry name" value="Phage_integrase"/>
    <property type="match status" value="1"/>
</dbReference>
<dbReference type="InterPro" id="IPR010998">
    <property type="entry name" value="Integrase_recombinase_N"/>
</dbReference>
<gene>
    <name evidence="6" type="ORF">EV664_10263</name>
</gene>
<dbReference type="GO" id="GO:0003677">
    <property type="term" value="F:DNA binding"/>
    <property type="evidence" value="ECO:0007669"/>
    <property type="project" value="UniProtKB-KW"/>
</dbReference>
<dbReference type="RefSeq" id="WP_133494311.1">
    <property type="nucleotide sequence ID" value="NZ_BMLU01000002.1"/>
</dbReference>
<evidence type="ECO:0000256" key="1">
    <source>
        <dbReference type="ARBA" id="ARBA00008857"/>
    </source>
</evidence>
<evidence type="ECO:0000313" key="6">
    <source>
        <dbReference type="EMBL" id="TDN85358.1"/>
    </source>
</evidence>
<proteinExistence type="inferred from homology"/>
<dbReference type="PANTHER" id="PTHR30629:SF2">
    <property type="entry name" value="PROPHAGE INTEGRASE INTS-RELATED"/>
    <property type="match status" value="1"/>
</dbReference>
<evidence type="ECO:0000259" key="5">
    <source>
        <dbReference type="PROSITE" id="PS51898"/>
    </source>
</evidence>
<keyword evidence="2" id="KW-0229">DNA integration</keyword>
<comment type="similarity">
    <text evidence="1">Belongs to the 'phage' integrase family.</text>
</comment>
<dbReference type="OrthoDB" id="7388552at2"/>
<protein>
    <submittedName>
        <fullName evidence="6">Integrase</fullName>
    </submittedName>
</protein>
<dbReference type="InterPro" id="IPR053876">
    <property type="entry name" value="Phage_int_M"/>
</dbReference>
<evidence type="ECO:0000256" key="3">
    <source>
        <dbReference type="ARBA" id="ARBA00023125"/>
    </source>
</evidence>
<dbReference type="Pfam" id="PF13356">
    <property type="entry name" value="Arm-DNA-bind_3"/>
    <property type="match status" value="1"/>
</dbReference>
<dbReference type="PROSITE" id="PS51898">
    <property type="entry name" value="TYR_RECOMBINASE"/>
    <property type="match status" value="1"/>
</dbReference>
<evidence type="ECO:0000256" key="2">
    <source>
        <dbReference type="ARBA" id="ARBA00022908"/>
    </source>
</evidence>
<dbReference type="InterPro" id="IPR011010">
    <property type="entry name" value="DNA_brk_join_enz"/>
</dbReference>
<dbReference type="AlphaFoldDB" id="A0A4V3BU24"/>
<reference evidence="6 7" key="1">
    <citation type="submission" date="2019-03" db="EMBL/GenBank/DDBJ databases">
        <title>Genomic Encyclopedia of Type Strains, Phase IV (KMG-IV): sequencing the most valuable type-strain genomes for metagenomic binning, comparative biology and taxonomic classification.</title>
        <authorList>
            <person name="Goeker M."/>
        </authorList>
    </citation>
    <scope>NUCLEOTIDE SEQUENCE [LARGE SCALE GENOMIC DNA]</scope>
    <source>
        <strain evidence="6 7">DSM 25059</strain>
    </source>
</reference>
<dbReference type="InterPro" id="IPR050808">
    <property type="entry name" value="Phage_Integrase"/>
</dbReference>
<dbReference type="InterPro" id="IPR013762">
    <property type="entry name" value="Integrase-like_cat_sf"/>
</dbReference>
<evidence type="ECO:0000313" key="7">
    <source>
        <dbReference type="Proteomes" id="UP000295493"/>
    </source>
</evidence>
<dbReference type="Pfam" id="PF22022">
    <property type="entry name" value="Phage_int_M"/>
    <property type="match status" value="1"/>
</dbReference>
<dbReference type="Gene3D" id="1.10.443.10">
    <property type="entry name" value="Intergrase catalytic core"/>
    <property type="match status" value="1"/>
</dbReference>
<dbReference type="CDD" id="cd00801">
    <property type="entry name" value="INT_P4_C"/>
    <property type="match status" value="1"/>
</dbReference>
<comment type="caution">
    <text evidence="6">The sequence shown here is derived from an EMBL/GenBank/DDBJ whole genome shotgun (WGS) entry which is preliminary data.</text>
</comment>